<evidence type="ECO:0000313" key="3">
    <source>
        <dbReference type="Proteomes" id="UP000046393"/>
    </source>
</evidence>
<protein>
    <submittedName>
        <fullName evidence="4">Spatacsin_C domain-containing protein</fullName>
    </submittedName>
</protein>
<proteinExistence type="predicted"/>
<dbReference type="Pfam" id="PF23347">
    <property type="entry name" value="TPR_Nup160_C"/>
    <property type="match status" value="1"/>
</dbReference>
<sequence length="1330" mass="151289">MGDYVGSIEVAFASTYVKAPTSTIRINTEPPRTLNLEEAEKSAGFFDLQGDEGSKQRFIFWRANGPNLYLEEHSLNTSLVENSLCICLHGSQIIPGTYIFYANKFLFIYCPTQTAIHKFFLYIPADYFNSLTQKSVLNLLHESSTHLPEIYDSYELNSQSIASRAHIAHDNSNLYATFCLRDMQIISARMTSLPTSLLNVEISYLHSDSMFQRMLGSSTTKNVSGVASLVLSNECFSFILFGNGIIQVYSDQKLEYSKDLMEVMSKSEVNLQDNLVFASMKVERSKESVLLLCQVQYGDNENFILISRCISLSETWKPKDLLEDFKTIFIPVEVVDISCLSFYGTSQLIVISLDEFKQSTLLSCSINWESGQVGAWETTRRPYTCNSEQNYFLNDNTDAVIAKRLHIFNPNNYSFDIVLRSALLVCKHKSCEAELQKLQPNDWNNLKNVIDFYVASPQFLSRLERKHSQGGRADEPSKLKFWTTFEKSCNELSEATCNSLGVWYSLSTGLYGTVQEGRFTVCIDGDKNMLWLKELLSPTSGRSYTINAFNKCLKIACRCGLAQPDVSISDEQMKSFVHSFSFASNLTAEILKKFITCCATELKKPKEYSSDYHFVQSYGDAILPGIVSAALRQRITDRLRFTDAILSVIRIYYLSQEKYRVSMARWETALANYGDDLQKLNRLYRVLLQGLSIRFESHFTHTEVFAGDSFFADGGLEIIRSCALVEEYLEDDSDDIADDKEDAIISNSSSVRDILPTVVSTAVNVLWPESSDFHLAQYLAASEQYDALLNFCLLNETCCSQLMCALQFFKAVAYAGLEQPEEATKIFLSVYKGIMERDDALLKAVFHNNHSSATCSEFFLKVMEVMEKQNYSAQIVEIGRSALEKIDENDPLLAQIYTMLFKHELSTSLYADSVRTLLKNPSVDNQKMCLRELIAKLIDCNKKRELIDMDYGCMRDNVVEILEARARSSNIIDGLLYETLYAFHFRRNNFTKAALSMYEYANRFRSQNHSRECLIHLCRLLSVVHQTLLLLPVINVLLFYNTFLFPGILMFDFLMEGSLAPSAQTGEKSVDEDASKKNIATKHVSSINIVDENDIAKEFAIEDARLALLDEYAAVGTSSDIYTPPTHLADIIAELLQRRLFHQAWVLTRVFQIPPYDIIKTLTKESIVHYASGKESEPAWVRKVSAEVPSASEKDACSAVLRGYVELAIRLFPHDPYIPRSATDEFLRCQWSVPCWLSSYYEKHFLGDYLNLLLLYGRLLDACTILIKNVGFMTGLITAQDSKVILPYTAIDQLYQMSSESKDEQLKKSMKRLDRCMQQYFIRLDSFSRE</sequence>
<evidence type="ECO:0000313" key="4">
    <source>
        <dbReference type="WBParaSite" id="SMUV_0000308101-mRNA-1"/>
    </source>
</evidence>
<dbReference type="Pfam" id="PF23354">
    <property type="entry name" value="TPR_NUP160_120_M"/>
    <property type="match status" value="1"/>
</dbReference>
<feature type="domain" description="NUP160 middle TPR" evidence="2">
    <location>
        <begin position="767"/>
        <end position="1015"/>
    </location>
</feature>
<name>A0A0N5AFM1_9BILA</name>
<dbReference type="STRING" id="451379.A0A0N5AFM1"/>
<dbReference type="GO" id="GO:0017056">
    <property type="term" value="F:structural constituent of nuclear pore"/>
    <property type="evidence" value="ECO:0007669"/>
    <property type="project" value="TreeGrafter"/>
</dbReference>
<dbReference type="Proteomes" id="UP000046393">
    <property type="component" value="Unplaced"/>
</dbReference>
<dbReference type="InterPro" id="IPR021717">
    <property type="entry name" value="Nucleoporin_Nup160"/>
</dbReference>
<evidence type="ECO:0000259" key="2">
    <source>
        <dbReference type="Pfam" id="PF23354"/>
    </source>
</evidence>
<dbReference type="InterPro" id="IPR056535">
    <property type="entry name" value="TPR_NUP160_M"/>
</dbReference>
<feature type="domain" description="NUP160 C-terminal TPR" evidence="1">
    <location>
        <begin position="1093"/>
        <end position="1330"/>
    </location>
</feature>
<dbReference type="InterPro" id="IPR056536">
    <property type="entry name" value="TPR_NUP160_C"/>
</dbReference>
<dbReference type="PANTHER" id="PTHR21286:SF0">
    <property type="entry name" value="NUCLEAR PORE COMPLEX PROTEIN NUP160"/>
    <property type="match status" value="1"/>
</dbReference>
<evidence type="ECO:0000259" key="1">
    <source>
        <dbReference type="Pfam" id="PF23347"/>
    </source>
</evidence>
<accession>A0A0N5AFM1</accession>
<organism evidence="3 4">
    <name type="scientific">Syphacia muris</name>
    <dbReference type="NCBI Taxonomy" id="451379"/>
    <lineage>
        <taxon>Eukaryota</taxon>
        <taxon>Metazoa</taxon>
        <taxon>Ecdysozoa</taxon>
        <taxon>Nematoda</taxon>
        <taxon>Chromadorea</taxon>
        <taxon>Rhabditida</taxon>
        <taxon>Spirurina</taxon>
        <taxon>Oxyuridomorpha</taxon>
        <taxon>Oxyuroidea</taxon>
        <taxon>Oxyuridae</taxon>
        <taxon>Syphacia</taxon>
    </lineage>
</organism>
<dbReference type="GO" id="GO:0005643">
    <property type="term" value="C:nuclear pore"/>
    <property type="evidence" value="ECO:0007669"/>
    <property type="project" value="TreeGrafter"/>
</dbReference>
<dbReference type="WBParaSite" id="SMUV_0000308101-mRNA-1">
    <property type="protein sequence ID" value="SMUV_0000308101-mRNA-1"/>
    <property type="gene ID" value="SMUV_0000308101"/>
</dbReference>
<keyword evidence="3" id="KW-1185">Reference proteome</keyword>
<reference evidence="4" key="1">
    <citation type="submission" date="2017-02" db="UniProtKB">
        <authorList>
            <consortium name="WormBaseParasite"/>
        </authorList>
    </citation>
    <scope>IDENTIFICATION</scope>
</reference>
<dbReference type="PANTHER" id="PTHR21286">
    <property type="entry name" value="NUCLEAR PORE COMPLEX PROTEIN NUP160"/>
    <property type="match status" value="1"/>
</dbReference>